<dbReference type="Pfam" id="PF00348">
    <property type="entry name" value="polyprenyl_synt"/>
    <property type="match status" value="1"/>
</dbReference>
<keyword evidence="3" id="KW-1185">Reference proteome</keyword>
<dbReference type="Gene3D" id="1.10.600.10">
    <property type="entry name" value="Farnesyl Diphosphate Synthase"/>
    <property type="match status" value="1"/>
</dbReference>
<comment type="caution">
    <text evidence="2">The sequence shown here is derived from an EMBL/GenBank/DDBJ whole genome shotgun (WGS) entry which is preliminary data.</text>
</comment>
<feature type="compositionally biased region" description="Low complexity" evidence="1">
    <location>
        <begin position="59"/>
        <end position="72"/>
    </location>
</feature>
<dbReference type="EMBL" id="BAABEP010000001">
    <property type="protein sequence ID" value="GAA3707091.1"/>
    <property type="molecule type" value="Genomic_DNA"/>
</dbReference>
<protein>
    <recommendedName>
        <fullName evidence="4">Polyprenyl synthetase</fullName>
    </recommendedName>
</protein>
<gene>
    <name evidence="2" type="ORF">GCM10023082_01350</name>
</gene>
<evidence type="ECO:0000256" key="1">
    <source>
        <dbReference type="SAM" id="MobiDB-lite"/>
    </source>
</evidence>
<proteinExistence type="predicted"/>
<organism evidence="2 3">
    <name type="scientific">Streptomyces tremellae</name>
    <dbReference type="NCBI Taxonomy" id="1124239"/>
    <lineage>
        <taxon>Bacteria</taxon>
        <taxon>Bacillati</taxon>
        <taxon>Actinomycetota</taxon>
        <taxon>Actinomycetes</taxon>
        <taxon>Kitasatosporales</taxon>
        <taxon>Streptomycetaceae</taxon>
        <taxon>Streptomyces</taxon>
    </lineage>
</organism>
<evidence type="ECO:0000313" key="2">
    <source>
        <dbReference type="EMBL" id="GAA3707091.1"/>
    </source>
</evidence>
<feature type="region of interest" description="Disordered" evidence="1">
    <location>
        <begin position="47"/>
        <end position="72"/>
    </location>
</feature>
<dbReference type="Proteomes" id="UP001499884">
    <property type="component" value="Unassembled WGS sequence"/>
</dbReference>
<evidence type="ECO:0008006" key="4">
    <source>
        <dbReference type="Google" id="ProtNLM"/>
    </source>
</evidence>
<name>A0ABP7DRM9_9ACTN</name>
<reference evidence="3" key="1">
    <citation type="journal article" date="2019" name="Int. J. Syst. Evol. Microbiol.">
        <title>The Global Catalogue of Microorganisms (GCM) 10K type strain sequencing project: providing services to taxonomists for standard genome sequencing and annotation.</title>
        <authorList>
            <consortium name="The Broad Institute Genomics Platform"/>
            <consortium name="The Broad Institute Genome Sequencing Center for Infectious Disease"/>
            <person name="Wu L."/>
            <person name="Ma J."/>
        </authorList>
    </citation>
    <scope>NUCLEOTIDE SEQUENCE [LARGE SCALE GENOMIC DNA]</scope>
    <source>
        <strain evidence="3">JCM 30846</strain>
    </source>
</reference>
<dbReference type="InterPro" id="IPR000092">
    <property type="entry name" value="Polyprenyl_synt"/>
</dbReference>
<evidence type="ECO:0000313" key="3">
    <source>
        <dbReference type="Proteomes" id="UP001499884"/>
    </source>
</evidence>
<dbReference type="InterPro" id="IPR008949">
    <property type="entry name" value="Isoprenoid_synthase_dom_sf"/>
</dbReference>
<sequence>MKLVHAAAVVHDDVIDESGLRHGLPTAHAALRDALADGPRPVSRARSLALPAGGVQRVRPAPSARRSSCGTA</sequence>
<accession>A0ABP7DRM9</accession>
<dbReference type="SUPFAM" id="SSF48576">
    <property type="entry name" value="Terpenoid synthases"/>
    <property type="match status" value="1"/>
</dbReference>